<keyword evidence="1" id="KW-0479">Metal-binding</keyword>
<dbReference type="InterPro" id="IPR013083">
    <property type="entry name" value="Znf_RING/FYVE/PHD"/>
</dbReference>
<keyword evidence="1" id="KW-0863">Zinc-finger</keyword>
<dbReference type="PROSITE" id="PS50089">
    <property type="entry name" value="ZF_RING_2"/>
    <property type="match status" value="1"/>
</dbReference>
<accession>A0A6A6SRM6</accession>
<evidence type="ECO:0000259" key="3">
    <source>
        <dbReference type="PROSITE" id="PS50089"/>
    </source>
</evidence>
<dbReference type="Proteomes" id="UP000799324">
    <property type="component" value="Unassembled WGS sequence"/>
</dbReference>
<keyword evidence="2" id="KW-0812">Transmembrane</keyword>
<sequence>MEIPVNHLLKVHNFYPLLDRYEYTDVDELQEVGEEEECDLCSRVWGERDDDDKEPPCYRVKLPCGHILGKHCMEQWLKKQPLHRCTHCRRYLIPSQQPTRPAVPVSGYVRFIECASTDPWFMSIEEDTSRLCHRFFGRSLYEQKLLYGIGLSSGELWRMICRNNVLVIALTAPWYLISLFIMYARTLPYSEGLIIQAESFLIKRFDGVTAYVLASCVPLGFAGTGTLRMIGILENMLWVVLAVFEGLLWVAWAVALVVFIHLTLHIITRPSRTHREQIAFYRFLLDVRFLLDSGKTEATRGRRPTLALPYPLEQADIAAPNLAETSLGFFPRINPTALLQCTRNAPPRRGITVVEAMGRASNTVISISRESILTIVQEQLCRICRISTDLQNRAPSKACLGYRDKFGYKAQYGWRMVRAMLLICPAPQNGGICIQRLHQRDSIQASDALGVGQRSAA</sequence>
<evidence type="ECO:0000256" key="1">
    <source>
        <dbReference type="PROSITE-ProRule" id="PRU00175"/>
    </source>
</evidence>
<feature type="transmembrane region" description="Helical" evidence="2">
    <location>
        <begin position="165"/>
        <end position="187"/>
    </location>
</feature>
<keyword evidence="2" id="KW-1133">Transmembrane helix</keyword>
<dbReference type="Gene3D" id="3.30.40.10">
    <property type="entry name" value="Zinc/RING finger domain, C3HC4 (zinc finger)"/>
    <property type="match status" value="1"/>
</dbReference>
<protein>
    <recommendedName>
        <fullName evidence="3">RING-type domain-containing protein</fullName>
    </recommendedName>
</protein>
<keyword evidence="2" id="KW-0472">Membrane</keyword>
<feature type="transmembrane region" description="Helical" evidence="2">
    <location>
        <begin position="236"/>
        <end position="262"/>
    </location>
</feature>
<organism evidence="4 5">
    <name type="scientific">Lophiostoma macrostomum CBS 122681</name>
    <dbReference type="NCBI Taxonomy" id="1314788"/>
    <lineage>
        <taxon>Eukaryota</taxon>
        <taxon>Fungi</taxon>
        <taxon>Dikarya</taxon>
        <taxon>Ascomycota</taxon>
        <taxon>Pezizomycotina</taxon>
        <taxon>Dothideomycetes</taxon>
        <taxon>Pleosporomycetidae</taxon>
        <taxon>Pleosporales</taxon>
        <taxon>Lophiostomataceae</taxon>
        <taxon>Lophiostoma</taxon>
    </lineage>
</organism>
<keyword evidence="5" id="KW-1185">Reference proteome</keyword>
<dbReference type="EMBL" id="MU004460">
    <property type="protein sequence ID" value="KAF2650300.1"/>
    <property type="molecule type" value="Genomic_DNA"/>
</dbReference>
<dbReference type="InterPro" id="IPR001841">
    <property type="entry name" value="Znf_RING"/>
</dbReference>
<gene>
    <name evidence="4" type="ORF">K491DRAFT_683128</name>
</gene>
<keyword evidence="1" id="KW-0862">Zinc</keyword>
<reference evidence="4" key="1">
    <citation type="journal article" date="2020" name="Stud. Mycol.">
        <title>101 Dothideomycetes genomes: a test case for predicting lifestyles and emergence of pathogens.</title>
        <authorList>
            <person name="Haridas S."/>
            <person name="Albert R."/>
            <person name="Binder M."/>
            <person name="Bloem J."/>
            <person name="Labutti K."/>
            <person name="Salamov A."/>
            <person name="Andreopoulos B."/>
            <person name="Baker S."/>
            <person name="Barry K."/>
            <person name="Bills G."/>
            <person name="Bluhm B."/>
            <person name="Cannon C."/>
            <person name="Castanera R."/>
            <person name="Culley D."/>
            <person name="Daum C."/>
            <person name="Ezra D."/>
            <person name="Gonzalez J."/>
            <person name="Henrissat B."/>
            <person name="Kuo A."/>
            <person name="Liang C."/>
            <person name="Lipzen A."/>
            <person name="Lutzoni F."/>
            <person name="Magnuson J."/>
            <person name="Mondo S."/>
            <person name="Nolan M."/>
            <person name="Ohm R."/>
            <person name="Pangilinan J."/>
            <person name="Park H.-J."/>
            <person name="Ramirez L."/>
            <person name="Alfaro M."/>
            <person name="Sun H."/>
            <person name="Tritt A."/>
            <person name="Yoshinaga Y."/>
            <person name="Zwiers L.-H."/>
            <person name="Turgeon B."/>
            <person name="Goodwin S."/>
            <person name="Spatafora J."/>
            <person name="Crous P."/>
            <person name="Grigoriev I."/>
        </authorList>
    </citation>
    <scope>NUCLEOTIDE SEQUENCE</scope>
    <source>
        <strain evidence="4">CBS 122681</strain>
    </source>
</reference>
<name>A0A6A6SRM6_9PLEO</name>
<proteinExistence type="predicted"/>
<evidence type="ECO:0000313" key="5">
    <source>
        <dbReference type="Proteomes" id="UP000799324"/>
    </source>
</evidence>
<feature type="domain" description="RING-type" evidence="3">
    <location>
        <begin position="38"/>
        <end position="89"/>
    </location>
</feature>
<feature type="transmembrane region" description="Helical" evidence="2">
    <location>
        <begin position="208"/>
        <end position="230"/>
    </location>
</feature>
<dbReference type="AlphaFoldDB" id="A0A6A6SRM6"/>
<evidence type="ECO:0000313" key="4">
    <source>
        <dbReference type="EMBL" id="KAF2650300.1"/>
    </source>
</evidence>
<evidence type="ECO:0000256" key="2">
    <source>
        <dbReference type="SAM" id="Phobius"/>
    </source>
</evidence>
<dbReference type="GO" id="GO:0008270">
    <property type="term" value="F:zinc ion binding"/>
    <property type="evidence" value="ECO:0007669"/>
    <property type="project" value="UniProtKB-KW"/>
</dbReference>
<dbReference type="SUPFAM" id="SSF57850">
    <property type="entry name" value="RING/U-box"/>
    <property type="match status" value="1"/>
</dbReference>